<sequence length="156" mass="18188">MVDAVVQSVIDKVGSVIFEFGTRLVDLPRNINSLQERMKNLQSYLKDAESKAENPEVRKLIIDIWDLAHDVEDIVDNYSAEIEDDNARGPFGFLKQMGSALCHCMTSSEIANKIEEFNQRAEKLEELRGDHLMIRILYFKMIFYLLFFVLYTCYMY</sequence>
<name>A0A2G9G6V9_9LAMI</name>
<dbReference type="Gene3D" id="1.20.5.4130">
    <property type="match status" value="1"/>
</dbReference>
<dbReference type="GO" id="GO:0000166">
    <property type="term" value="F:nucleotide binding"/>
    <property type="evidence" value="ECO:0007669"/>
    <property type="project" value="UniProtKB-KW"/>
</dbReference>
<dbReference type="InterPro" id="IPR041118">
    <property type="entry name" value="Rx_N"/>
</dbReference>
<evidence type="ECO:0000313" key="6">
    <source>
        <dbReference type="EMBL" id="PIN01044.1"/>
    </source>
</evidence>
<dbReference type="STRING" id="429701.A0A2G9G6V9"/>
<evidence type="ECO:0000256" key="2">
    <source>
        <dbReference type="ARBA" id="ARBA00022741"/>
    </source>
</evidence>
<evidence type="ECO:0000313" key="7">
    <source>
        <dbReference type="Proteomes" id="UP000231279"/>
    </source>
</evidence>
<proteinExistence type="predicted"/>
<comment type="caution">
    <text evidence="6">The sequence shown here is derived from an EMBL/GenBank/DDBJ whole genome shotgun (WGS) entry which is preliminary data.</text>
</comment>
<gene>
    <name evidence="6" type="ORF">CDL12_26453</name>
</gene>
<keyword evidence="4" id="KW-0812">Transmembrane</keyword>
<reference evidence="7" key="1">
    <citation type="journal article" date="2018" name="Gigascience">
        <title>Genome assembly of the Pink Ipe (Handroanthus impetiginosus, Bignoniaceae), a highly valued, ecologically keystone Neotropical timber forest tree.</title>
        <authorList>
            <person name="Silva-Junior O.B."/>
            <person name="Grattapaglia D."/>
            <person name="Novaes E."/>
            <person name="Collevatti R.G."/>
        </authorList>
    </citation>
    <scope>NUCLEOTIDE SEQUENCE [LARGE SCALE GENOMIC DNA]</scope>
    <source>
        <strain evidence="7">cv. UFG-1</strain>
    </source>
</reference>
<evidence type="ECO:0000259" key="5">
    <source>
        <dbReference type="Pfam" id="PF18052"/>
    </source>
</evidence>
<organism evidence="6 7">
    <name type="scientific">Handroanthus impetiginosus</name>
    <dbReference type="NCBI Taxonomy" id="429701"/>
    <lineage>
        <taxon>Eukaryota</taxon>
        <taxon>Viridiplantae</taxon>
        <taxon>Streptophyta</taxon>
        <taxon>Embryophyta</taxon>
        <taxon>Tracheophyta</taxon>
        <taxon>Spermatophyta</taxon>
        <taxon>Magnoliopsida</taxon>
        <taxon>eudicotyledons</taxon>
        <taxon>Gunneridae</taxon>
        <taxon>Pentapetalae</taxon>
        <taxon>asterids</taxon>
        <taxon>lamiids</taxon>
        <taxon>Lamiales</taxon>
        <taxon>Bignoniaceae</taxon>
        <taxon>Crescentiina</taxon>
        <taxon>Tabebuia alliance</taxon>
        <taxon>Handroanthus</taxon>
    </lineage>
</organism>
<keyword evidence="7" id="KW-1185">Reference proteome</keyword>
<feature type="domain" description="Disease resistance N-terminal" evidence="5">
    <location>
        <begin position="5"/>
        <end position="87"/>
    </location>
</feature>
<keyword evidence="1" id="KW-0677">Repeat</keyword>
<dbReference type="Pfam" id="PF18052">
    <property type="entry name" value="Rx_N"/>
    <property type="match status" value="1"/>
</dbReference>
<dbReference type="EMBL" id="NKXS01006619">
    <property type="protein sequence ID" value="PIN01044.1"/>
    <property type="molecule type" value="Genomic_DNA"/>
</dbReference>
<keyword evidence="4" id="KW-0472">Membrane</keyword>
<evidence type="ECO:0000256" key="1">
    <source>
        <dbReference type="ARBA" id="ARBA00022737"/>
    </source>
</evidence>
<keyword evidence="2" id="KW-0547">Nucleotide-binding</keyword>
<protein>
    <recommendedName>
        <fullName evidence="5">Disease resistance N-terminal domain-containing protein</fullName>
    </recommendedName>
</protein>
<dbReference type="AlphaFoldDB" id="A0A2G9G6V9"/>
<keyword evidence="4" id="KW-1133">Transmembrane helix</keyword>
<feature type="transmembrane region" description="Helical" evidence="4">
    <location>
        <begin position="132"/>
        <end position="151"/>
    </location>
</feature>
<dbReference type="Proteomes" id="UP000231279">
    <property type="component" value="Unassembled WGS sequence"/>
</dbReference>
<dbReference type="OrthoDB" id="913924at2759"/>
<dbReference type="GO" id="GO:0006952">
    <property type="term" value="P:defense response"/>
    <property type="evidence" value="ECO:0007669"/>
    <property type="project" value="UniProtKB-KW"/>
</dbReference>
<keyword evidence="3" id="KW-0611">Plant defense</keyword>
<accession>A0A2G9G6V9</accession>
<evidence type="ECO:0000256" key="4">
    <source>
        <dbReference type="SAM" id="Phobius"/>
    </source>
</evidence>
<evidence type="ECO:0000256" key="3">
    <source>
        <dbReference type="ARBA" id="ARBA00022821"/>
    </source>
</evidence>